<accession>A0A1Y2DL29</accession>
<name>A0A1Y2DL29_9FUNG</name>
<protein>
    <submittedName>
        <fullName evidence="3">Uncharacterized protein</fullName>
    </submittedName>
</protein>
<evidence type="ECO:0000313" key="3">
    <source>
        <dbReference type="EMBL" id="ORY59836.1"/>
    </source>
</evidence>
<dbReference type="Proteomes" id="UP000193920">
    <property type="component" value="Unassembled WGS sequence"/>
</dbReference>
<keyword evidence="1" id="KW-1133">Transmembrane helix</keyword>
<dbReference type="OrthoDB" id="2133676at2759"/>
<feature type="chain" id="PRO_5012508364" evidence="2">
    <location>
        <begin position="18"/>
        <end position="156"/>
    </location>
</feature>
<evidence type="ECO:0000256" key="1">
    <source>
        <dbReference type="SAM" id="Phobius"/>
    </source>
</evidence>
<keyword evidence="1" id="KW-0472">Membrane</keyword>
<dbReference type="EMBL" id="MCOG01000063">
    <property type="protein sequence ID" value="ORY59836.1"/>
    <property type="molecule type" value="Genomic_DNA"/>
</dbReference>
<keyword evidence="1" id="KW-0812">Transmembrane</keyword>
<keyword evidence="2" id="KW-0732">Signal</keyword>
<dbReference type="AlphaFoldDB" id="A0A1Y2DL29"/>
<proteinExistence type="predicted"/>
<gene>
    <name evidence="3" type="ORF">LY90DRAFT_701358</name>
</gene>
<feature type="transmembrane region" description="Helical" evidence="1">
    <location>
        <begin position="7"/>
        <end position="26"/>
    </location>
</feature>
<evidence type="ECO:0000313" key="4">
    <source>
        <dbReference type="Proteomes" id="UP000193920"/>
    </source>
</evidence>
<comment type="caution">
    <text evidence="3">The sequence shown here is derived from an EMBL/GenBank/DDBJ whole genome shotgun (WGS) entry which is preliminary data.</text>
</comment>
<evidence type="ECO:0000256" key="2">
    <source>
        <dbReference type="SAM" id="SignalP"/>
    </source>
</evidence>
<feature type="signal peptide" evidence="2">
    <location>
        <begin position="1"/>
        <end position="17"/>
    </location>
</feature>
<organism evidence="3 4">
    <name type="scientific">Neocallimastix californiae</name>
    <dbReference type="NCBI Taxonomy" id="1754190"/>
    <lineage>
        <taxon>Eukaryota</taxon>
        <taxon>Fungi</taxon>
        <taxon>Fungi incertae sedis</taxon>
        <taxon>Chytridiomycota</taxon>
        <taxon>Chytridiomycota incertae sedis</taxon>
        <taxon>Neocallimastigomycetes</taxon>
        <taxon>Neocallimastigales</taxon>
        <taxon>Neocallimastigaceae</taxon>
        <taxon>Neocallimastix</taxon>
    </lineage>
</organism>
<keyword evidence="4" id="KW-1185">Reference proteome</keyword>
<reference evidence="3 4" key="1">
    <citation type="submission" date="2016-08" db="EMBL/GenBank/DDBJ databases">
        <title>A Parts List for Fungal Cellulosomes Revealed by Comparative Genomics.</title>
        <authorList>
            <consortium name="DOE Joint Genome Institute"/>
            <person name="Haitjema C.H."/>
            <person name="Gilmore S.P."/>
            <person name="Henske J.K."/>
            <person name="Solomon K.V."/>
            <person name="De Groot R."/>
            <person name="Kuo A."/>
            <person name="Mondo S.J."/>
            <person name="Salamov A.A."/>
            <person name="Labutti K."/>
            <person name="Zhao Z."/>
            <person name="Chiniquy J."/>
            <person name="Barry K."/>
            <person name="Brewer H.M."/>
            <person name="Purvine S.O."/>
            <person name="Wright A.T."/>
            <person name="Boxma B."/>
            <person name="Van Alen T."/>
            <person name="Hackstein J.H."/>
            <person name="Baker S.E."/>
            <person name="Grigoriev I.V."/>
            <person name="O'Malley M.A."/>
        </authorList>
    </citation>
    <scope>NUCLEOTIDE SEQUENCE [LARGE SCALE GENOMIC DNA]</scope>
    <source>
        <strain evidence="3 4">G1</strain>
    </source>
</reference>
<sequence>MFIKFSFLLYMLSSTYAFMVLAPIVYNTKENSISANCINQLKKYNSIVSNCKDDICNEAFTESFVEDARTNCGENDIEKKLFEQIESTYLFNSISKFEVDGINCSLYSVNFGQSIESRCKCMEKVIKYLEQYTTKYRNSILTDSIVDFKKEITEYC</sequence>